<protein>
    <submittedName>
        <fullName evidence="4">Molecular chaperone DnaJ</fullName>
    </submittedName>
</protein>
<dbReference type="Proteomes" id="UP000239434">
    <property type="component" value="Unassembled WGS sequence"/>
</dbReference>
<dbReference type="CDD" id="cd10747">
    <property type="entry name" value="DnaJ_C"/>
    <property type="match status" value="1"/>
</dbReference>
<dbReference type="Pfam" id="PF01556">
    <property type="entry name" value="DnaJ_C"/>
    <property type="match status" value="1"/>
</dbReference>
<dbReference type="CDD" id="cd06257">
    <property type="entry name" value="DnaJ"/>
    <property type="match status" value="1"/>
</dbReference>
<dbReference type="Gene3D" id="2.60.260.20">
    <property type="entry name" value="Urease metallochaperone UreE, N-terminal domain"/>
    <property type="match status" value="2"/>
</dbReference>
<keyword evidence="5" id="KW-1185">Reference proteome</keyword>
<dbReference type="SUPFAM" id="SSF49493">
    <property type="entry name" value="HSP40/DnaJ peptide-binding domain"/>
    <property type="match status" value="2"/>
</dbReference>
<accession>A0A2S9IYT8</accession>
<reference evidence="4 5" key="1">
    <citation type="submission" date="2018-02" db="EMBL/GenBank/DDBJ databases">
        <title>The draft genome of Phyllobacterium sp. 1N-3.</title>
        <authorList>
            <person name="Liu L."/>
            <person name="Li L."/>
            <person name="Zhang X."/>
            <person name="Wang T."/>
            <person name="Liang L."/>
        </authorList>
    </citation>
    <scope>NUCLEOTIDE SEQUENCE [LARGE SCALE GENOMIC DNA]</scope>
    <source>
        <strain evidence="4 5">1N-3</strain>
    </source>
</reference>
<dbReference type="InterPro" id="IPR018253">
    <property type="entry name" value="DnaJ_domain_CS"/>
</dbReference>
<dbReference type="GO" id="GO:0005737">
    <property type="term" value="C:cytoplasm"/>
    <property type="evidence" value="ECO:0007669"/>
    <property type="project" value="TreeGrafter"/>
</dbReference>
<dbReference type="PROSITE" id="PS00636">
    <property type="entry name" value="DNAJ_1"/>
    <property type="match status" value="1"/>
</dbReference>
<evidence type="ECO:0000256" key="1">
    <source>
        <dbReference type="ARBA" id="ARBA00023186"/>
    </source>
</evidence>
<dbReference type="InterPro" id="IPR008971">
    <property type="entry name" value="HSP40/DnaJ_pept-bd"/>
</dbReference>
<dbReference type="GO" id="GO:0051082">
    <property type="term" value="F:unfolded protein binding"/>
    <property type="evidence" value="ECO:0007669"/>
    <property type="project" value="InterPro"/>
</dbReference>
<dbReference type="PROSITE" id="PS50076">
    <property type="entry name" value="DNAJ_2"/>
    <property type="match status" value="1"/>
</dbReference>
<dbReference type="InterPro" id="IPR036869">
    <property type="entry name" value="J_dom_sf"/>
</dbReference>
<dbReference type="InterPro" id="IPR002939">
    <property type="entry name" value="DnaJ_C"/>
</dbReference>
<sequence>MRDPYSVLGVAKSAKPEEIKSAYRKLAKKFHPDQHPDDPKAQERFSEASQAYEILSDKERRAQFDRGEIDAEGKPVFQGFPGGRRGAAGGDPFADFAHRGGAGARGGGFEFRSGPGGFSQQGGFSGTEDILNDLFGGAFGGGAAGARPRGAQQAKGADLMASIEITLEQAAGAEKVEAIFPNGKRLSIKLPKYVEDGQTIRLKGQGETMLGGTPGDALVTIRLKPHPRFEMDGRDLHLDLPVSLSDAVLGARIEVETLDGRIAVKIPPWSSSDRVLRLKGKGLPRKAGERADLFVHVRIMLPEGGDPELEALLQRRAG</sequence>
<proteinExistence type="predicted"/>
<evidence type="ECO:0000313" key="4">
    <source>
        <dbReference type="EMBL" id="PRD45696.1"/>
    </source>
</evidence>
<organism evidence="4 5">
    <name type="scientific">Phyllobacterium phragmitis</name>
    <dbReference type="NCBI Taxonomy" id="2670329"/>
    <lineage>
        <taxon>Bacteria</taxon>
        <taxon>Pseudomonadati</taxon>
        <taxon>Pseudomonadota</taxon>
        <taxon>Alphaproteobacteria</taxon>
        <taxon>Hyphomicrobiales</taxon>
        <taxon>Phyllobacteriaceae</taxon>
        <taxon>Phyllobacterium</taxon>
    </lineage>
</organism>
<dbReference type="SUPFAM" id="SSF46565">
    <property type="entry name" value="Chaperone J-domain"/>
    <property type="match status" value="1"/>
</dbReference>
<feature type="compositionally biased region" description="Basic and acidic residues" evidence="2">
    <location>
        <begin position="30"/>
        <end position="46"/>
    </location>
</feature>
<dbReference type="AlphaFoldDB" id="A0A2S9IYT8"/>
<dbReference type="PANTHER" id="PTHR43096:SF48">
    <property type="entry name" value="CHAPERONE PROTEIN DNAJ"/>
    <property type="match status" value="1"/>
</dbReference>
<comment type="caution">
    <text evidence="4">The sequence shown here is derived from an EMBL/GenBank/DDBJ whole genome shotgun (WGS) entry which is preliminary data.</text>
</comment>
<dbReference type="PRINTS" id="PR00625">
    <property type="entry name" value="JDOMAIN"/>
</dbReference>
<feature type="domain" description="J" evidence="3">
    <location>
        <begin position="3"/>
        <end position="68"/>
    </location>
</feature>
<dbReference type="FunFam" id="2.60.260.20:FF:000013">
    <property type="entry name" value="DnaJ subfamily B member 11"/>
    <property type="match status" value="1"/>
</dbReference>
<dbReference type="InterPro" id="IPR001623">
    <property type="entry name" value="DnaJ_domain"/>
</dbReference>
<evidence type="ECO:0000256" key="2">
    <source>
        <dbReference type="SAM" id="MobiDB-lite"/>
    </source>
</evidence>
<dbReference type="Gene3D" id="1.10.287.110">
    <property type="entry name" value="DnaJ domain"/>
    <property type="match status" value="1"/>
</dbReference>
<evidence type="ECO:0000313" key="5">
    <source>
        <dbReference type="Proteomes" id="UP000239434"/>
    </source>
</evidence>
<evidence type="ECO:0000259" key="3">
    <source>
        <dbReference type="PROSITE" id="PS50076"/>
    </source>
</evidence>
<dbReference type="SMART" id="SM00271">
    <property type="entry name" value="DnaJ"/>
    <property type="match status" value="1"/>
</dbReference>
<dbReference type="RefSeq" id="WP_105739995.1">
    <property type="nucleotide sequence ID" value="NZ_PVBR01000001.1"/>
</dbReference>
<dbReference type="GO" id="GO:0042026">
    <property type="term" value="P:protein refolding"/>
    <property type="evidence" value="ECO:0007669"/>
    <property type="project" value="TreeGrafter"/>
</dbReference>
<gene>
    <name evidence="4" type="ORF">C5748_00585</name>
</gene>
<name>A0A2S9IYT8_9HYPH</name>
<dbReference type="EMBL" id="PVBR01000001">
    <property type="protein sequence ID" value="PRD45696.1"/>
    <property type="molecule type" value="Genomic_DNA"/>
</dbReference>
<feature type="region of interest" description="Disordered" evidence="2">
    <location>
        <begin position="29"/>
        <end position="50"/>
    </location>
</feature>
<keyword evidence="1" id="KW-0143">Chaperone</keyword>
<dbReference type="Pfam" id="PF00226">
    <property type="entry name" value="DnaJ"/>
    <property type="match status" value="1"/>
</dbReference>
<dbReference type="PANTHER" id="PTHR43096">
    <property type="entry name" value="DNAJ HOMOLOG 1, MITOCHONDRIAL-RELATED"/>
    <property type="match status" value="1"/>
</dbReference>